<keyword evidence="7" id="KW-0288">FMN</keyword>
<evidence type="ECO:0000313" key="21">
    <source>
        <dbReference type="EMBL" id="QDA36323.1"/>
    </source>
</evidence>
<dbReference type="SMART" id="SM00448">
    <property type="entry name" value="REC"/>
    <property type="match status" value="1"/>
</dbReference>
<keyword evidence="5" id="KW-0716">Sensory transduction</keyword>
<comment type="catalytic activity">
    <reaction evidence="1">
        <text>ATP + protein L-histidine = ADP + protein N-phospho-L-histidine.</text>
        <dbReference type="EC" id="2.7.13.3"/>
    </reaction>
</comment>
<gene>
    <name evidence="21" type="ORF">E4191_19670</name>
</gene>
<dbReference type="SMART" id="SM00086">
    <property type="entry name" value="PAC"/>
    <property type="match status" value="2"/>
</dbReference>
<keyword evidence="13" id="KW-0157">Chromophore</keyword>
<dbReference type="KEGG" id="plia:E4191_19670"/>
<dbReference type="EC" id="2.7.13.3" evidence="2"/>
<dbReference type="InterPro" id="IPR013655">
    <property type="entry name" value="PAS_fold_3"/>
</dbReference>
<dbReference type="PANTHER" id="PTHR41523:SF8">
    <property type="entry name" value="ETHYLENE RESPONSE SENSOR PROTEIN"/>
    <property type="match status" value="1"/>
</dbReference>
<dbReference type="GO" id="GO:0009881">
    <property type="term" value="F:photoreceptor activity"/>
    <property type="evidence" value="ECO:0007669"/>
    <property type="project" value="UniProtKB-KW"/>
</dbReference>
<dbReference type="Proteomes" id="UP000296374">
    <property type="component" value="Plasmid unnamed2"/>
</dbReference>
<feature type="domain" description="PAS" evidence="19">
    <location>
        <begin position="159"/>
        <end position="203"/>
    </location>
</feature>
<evidence type="ECO:0000259" key="19">
    <source>
        <dbReference type="PROSITE" id="PS50112"/>
    </source>
</evidence>
<evidence type="ECO:0000256" key="2">
    <source>
        <dbReference type="ARBA" id="ARBA00012438"/>
    </source>
</evidence>
<keyword evidence="12" id="KW-0067">ATP-binding</keyword>
<feature type="region of interest" description="Disordered" evidence="17">
    <location>
        <begin position="1"/>
        <end position="29"/>
    </location>
</feature>
<dbReference type="GO" id="GO:0005524">
    <property type="term" value="F:ATP binding"/>
    <property type="evidence" value="ECO:0007669"/>
    <property type="project" value="UniProtKB-KW"/>
</dbReference>
<proteinExistence type="predicted"/>
<dbReference type="InterPro" id="IPR001610">
    <property type="entry name" value="PAC"/>
</dbReference>
<dbReference type="Pfam" id="PF07536">
    <property type="entry name" value="HWE_HK"/>
    <property type="match status" value="1"/>
</dbReference>
<dbReference type="InterPro" id="IPR035965">
    <property type="entry name" value="PAS-like_dom_sf"/>
</dbReference>
<dbReference type="GO" id="GO:0000160">
    <property type="term" value="P:phosphorelay signal transduction system"/>
    <property type="evidence" value="ECO:0007669"/>
    <property type="project" value="InterPro"/>
</dbReference>
<evidence type="ECO:0000256" key="15">
    <source>
        <dbReference type="ARBA" id="ARBA00023170"/>
    </source>
</evidence>
<keyword evidence="3" id="KW-0600">Photoreceptor protein</keyword>
<keyword evidence="10" id="KW-0547">Nucleotide-binding</keyword>
<protein>
    <recommendedName>
        <fullName evidence="2">histidine kinase</fullName>
        <ecNumber evidence="2">2.7.13.3</ecNumber>
    </recommendedName>
</protein>
<geneLocation type="plasmid" evidence="21 22">
    <name>unnamed2</name>
</geneLocation>
<keyword evidence="14" id="KW-0843">Virulence</keyword>
<reference evidence="22" key="1">
    <citation type="submission" date="2019-05" db="EMBL/GenBank/DDBJ databases">
        <title>Tamlana fucoidanivorans sp. nov., isolated from the surface of algae collected from Fujian province in China.</title>
        <authorList>
            <person name="Li J."/>
        </authorList>
    </citation>
    <scope>NUCLEOTIDE SEQUENCE [LARGE SCALE GENOMIC DNA]</scope>
    <source>
        <strain evidence="22">2251</strain>
        <plasmid evidence="22">unnamed2</plasmid>
    </source>
</reference>
<dbReference type="Gene3D" id="3.40.50.2300">
    <property type="match status" value="1"/>
</dbReference>
<dbReference type="InterPro" id="IPR011102">
    <property type="entry name" value="Sig_transdc_His_kinase_HWE"/>
</dbReference>
<accession>A0A4Y5STS2</accession>
<dbReference type="PANTHER" id="PTHR41523">
    <property type="entry name" value="TWO-COMPONENT SYSTEM SENSOR PROTEIN"/>
    <property type="match status" value="1"/>
</dbReference>
<dbReference type="PROSITE" id="PS50112">
    <property type="entry name" value="PAS"/>
    <property type="match status" value="2"/>
</dbReference>
<evidence type="ECO:0000256" key="12">
    <source>
        <dbReference type="ARBA" id="ARBA00022840"/>
    </source>
</evidence>
<evidence type="ECO:0000256" key="6">
    <source>
        <dbReference type="ARBA" id="ARBA00022630"/>
    </source>
</evidence>
<name>A0A4Y5STS2_9RHOB</name>
<dbReference type="SUPFAM" id="SSF55874">
    <property type="entry name" value="ATPase domain of HSP90 chaperone/DNA topoisomerase II/histidine kinase"/>
    <property type="match status" value="1"/>
</dbReference>
<dbReference type="InterPro" id="IPR000014">
    <property type="entry name" value="PAS"/>
</dbReference>
<dbReference type="InterPro" id="IPR013656">
    <property type="entry name" value="PAS_4"/>
</dbReference>
<dbReference type="InterPro" id="IPR001789">
    <property type="entry name" value="Sig_transdc_resp-reg_receiver"/>
</dbReference>
<evidence type="ECO:0000256" key="1">
    <source>
        <dbReference type="ARBA" id="ARBA00000085"/>
    </source>
</evidence>
<evidence type="ECO:0000256" key="13">
    <source>
        <dbReference type="ARBA" id="ARBA00022991"/>
    </source>
</evidence>
<keyword evidence="9" id="KW-0677">Repeat</keyword>
<feature type="domain" description="PAC" evidence="20">
    <location>
        <begin position="233"/>
        <end position="285"/>
    </location>
</feature>
<evidence type="ECO:0000256" key="16">
    <source>
        <dbReference type="PROSITE-ProRule" id="PRU00169"/>
    </source>
</evidence>
<evidence type="ECO:0000256" key="4">
    <source>
        <dbReference type="ARBA" id="ARBA00022553"/>
    </source>
</evidence>
<dbReference type="SUPFAM" id="SSF55785">
    <property type="entry name" value="PYP-like sensor domain (PAS domain)"/>
    <property type="match status" value="2"/>
</dbReference>
<dbReference type="NCBIfam" id="TIGR00229">
    <property type="entry name" value="sensory_box"/>
    <property type="match status" value="2"/>
</dbReference>
<dbReference type="SMART" id="SM00911">
    <property type="entry name" value="HWE_HK"/>
    <property type="match status" value="1"/>
</dbReference>
<keyword evidence="11" id="KW-0418">Kinase</keyword>
<evidence type="ECO:0000259" key="18">
    <source>
        <dbReference type="PROSITE" id="PS50110"/>
    </source>
</evidence>
<keyword evidence="8" id="KW-0808">Transferase</keyword>
<dbReference type="PROSITE" id="PS50113">
    <property type="entry name" value="PAC"/>
    <property type="match status" value="2"/>
</dbReference>
<evidence type="ECO:0000256" key="5">
    <source>
        <dbReference type="ARBA" id="ARBA00022606"/>
    </source>
</evidence>
<dbReference type="EMBL" id="CP040762">
    <property type="protein sequence ID" value="QDA36323.1"/>
    <property type="molecule type" value="Genomic_DNA"/>
</dbReference>
<sequence length="615" mass="67543">MTMRFGTKSDGGWENMKQAGKMSKARVESSELAEEQQRLILNAIPQMVWSTRPDGYHDFYNDRWYEFTGVPKGTTDGEGWNDMFHPEDQERARSRWQLSLNTGDAYEIEYRLRHHSGVYRWTLGRALPVRDDTGAIVRWMGTCTDVDELKRTSDELRQTSALLGLIGDSTPDLIYAKDNSGRILYVNAAVQQAVGRPPEEILGLTDLDYAPDEAQARAIMAHDRHVIDTGQTLDIDESYVGPEGGIRHYRSVKAPLRDEDNHVIGIVGVTRDVTKRREAEERERLLTREVDHRAKNMLAIIQSLVNLSRSEDPVSFRKAVTGRIQALARVHGLLSKSRWDAINLKELVDQELAAFAGKNMISRLAGPALRLPPASAQPLSLVLHELATNAAKYGAFSMPEGRVELDWTLEANATDQSLLRLTWSETGGPSVAHPVSKGFGSALISSSIEQLGGEIEFEWRETGLLCVIRVPAGKGIIPEAPPRSPRPPTASPAALAGAVVLLVEDEALIAMEMESMLLDAGCKVLGPASSVEAAMRLISDSRPEAALLDVSLGESDVSFAVADKLAGMNVPFAFCTGYVDASELPPRFKAAMILPKPTDRVELKSVLTRLVTAAS</sequence>
<keyword evidence="4 16" id="KW-0597">Phosphoprotein</keyword>
<evidence type="ECO:0000259" key="20">
    <source>
        <dbReference type="PROSITE" id="PS50113"/>
    </source>
</evidence>
<dbReference type="AlphaFoldDB" id="A0A4Y5STS2"/>
<evidence type="ECO:0000256" key="14">
    <source>
        <dbReference type="ARBA" id="ARBA00023026"/>
    </source>
</evidence>
<feature type="domain" description="Response regulatory" evidence="18">
    <location>
        <begin position="499"/>
        <end position="611"/>
    </location>
</feature>
<dbReference type="Gene3D" id="3.30.565.10">
    <property type="entry name" value="Histidine kinase-like ATPase, C-terminal domain"/>
    <property type="match status" value="1"/>
</dbReference>
<evidence type="ECO:0000256" key="9">
    <source>
        <dbReference type="ARBA" id="ARBA00022737"/>
    </source>
</evidence>
<dbReference type="SUPFAM" id="SSF52172">
    <property type="entry name" value="CheY-like"/>
    <property type="match status" value="1"/>
</dbReference>
<organism evidence="21 22">
    <name type="scientific">Paracoccus liaowanqingii</name>
    <dbReference type="NCBI Taxonomy" id="2560053"/>
    <lineage>
        <taxon>Bacteria</taxon>
        <taxon>Pseudomonadati</taxon>
        <taxon>Pseudomonadota</taxon>
        <taxon>Alphaproteobacteria</taxon>
        <taxon>Rhodobacterales</taxon>
        <taxon>Paracoccaceae</taxon>
        <taxon>Paracoccus</taxon>
    </lineage>
</organism>
<dbReference type="Gene3D" id="3.30.450.20">
    <property type="entry name" value="PAS domain"/>
    <property type="match status" value="2"/>
</dbReference>
<dbReference type="GO" id="GO:0004673">
    <property type="term" value="F:protein histidine kinase activity"/>
    <property type="evidence" value="ECO:0007669"/>
    <property type="project" value="UniProtKB-EC"/>
</dbReference>
<dbReference type="InterPro" id="IPR000700">
    <property type="entry name" value="PAS-assoc_C"/>
</dbReference>
<feature type="modified residue" description="4-aspartylphosphate" evidence="16">
    <location>
        <position position="549"/>
    </location>
</feature>
<dbReference type="Pfam" id="PF08447">
    <property type="entry name" value="PAS_3"/>
    <property type="match status" value="1"/>
</dbReference>
<evidence type="ECO:0000256" key="11">
    <source>
        <dbReference type="ARBA" id="ARBA00022777"/>
    </source>
</evidence>
<evidence type="ECO:0000256" key="3">
    <source>
        <dbReference type="ARBA" id="ARBA00022543"/>
    </source>
</evidence>
<evidence type="ECO:0000313" key="22">
    <source>
        <dbReference type="Proteomes" id="UP000296374"/>
    </source>
</evidence>
<evidence type="ECO:0000256" key="17">
    <source>
        <dbReference type="SAM" id="MobiDB-lite"/>
    </source>
</evidence>
<evidence type="ECO:0000256" key="10">
    <source>
        <dbReference type="ARBA" id="ARBA00022741"/>
    </source>
</evidence>
<dbReference type="SMART" id="SM00091">
    <property type="entry name" value="PAS"/>
    <property type="match status" value="2"/>
</dbReference>
<dbReference type="InterPro" id="IPR036890">
    <property type="entry name" value="HATPase_C_sf"/>
</dbReference>
<dbReference type="CDD" id="cd00130">
    <property type="entry name" value="PAS"/>
    <property type="match status" value="2"/>
</dbReference>
<evidence type="ECO:0000256" key="8">
    <source>
        <dbReference type="ARBA" id="ARBA00022679"/>
    </source>
</evidence>
<dbReference type="Pfam" id="PF08448">
    <property type="entry name" value="PAS_4"/>
    <property type="match status" value="1"/>
</dbReference>
<feature type="domain" description="PAS" evidence="19">
    <location>
        <begin position="33"/>
        <end position="103"/>
    </location>
</feature>
<keyword evidence="15" id="KW-0675">Receptor</keyword>
<keyword evidence="6" id="KW-0285">Flavoprotein</keyword>
<keyword evidence="21" id="KW-0614">Plasmid</keyword>
<dbReference type="FunFam" id="3.30.450.20:FF:000099">
    <property type="entry name" value="Sensory box sensor histidine kinase"/>
    <property type="match status" value="1"/>
</dbReference>
<feature type="domain" description="PAC" evidence="20">
    <location>
        <begin position="106"/>
        <end position="158"/>
    </location>
</feature>
<dbReference type="InterPro" id="IPR011006">
    <property type="entry name" value="CheY-like_superfamily"/>
</dbReference>
<dbReference type="PROSITE" id="PS50110">
    <property type="entry name" value="RESPONSE_REGULATORY"/>
    <property type="match status" value="1"/>
</dbReference>
<evidence type="ECO:0000256" key="7">
    <source>
        <dbReference type="ARBA" id="ARBA00022643"/>
    </source>
</evidence>